<dbReference type="Proteomes" id="UP001085076">
    <property type="component" value="Miscellaneous, Linkage group lg02"/>
</dbReference>
<reference evidence="1" key="2">
    <citation type="journal article" date="2022" name="Hortic Res">
        <title>The genome of Dioscorea zingiberensis sheds light on the biosynthesis, origin and evolution of the medicinally important diosgenin saponins.</title>
        <authorList>
            <person name="Li Y."/>
            <person name="Tan C."/>
            <person name="Li Z."/>
            <person name="Guo J."/>
            <person name="Li S."/>
            <person name="Chen X."/>
            <person name="Wang C."/>
            <person name="Dai X."/>
            <person name="Yang H."/>
            <person name="Song W."/>
            <person name="Hou L."/>
            <person name="Xu J."/>
            <person name="Tong Z."/>
            <person name="Xu A."/>
            <person name="Yuan X."/>
            <person name="Wang W."/>
            <person name="Yang Q."/>
            <person name="Chen L."/>
            <person name="Sun Z."/>
            <person name="Wang K."/>
            <person name="Pan B."/>
            <person name="Chen J."/>
            <person name="Bao Y."/>
            <person name="Liu F."/>
            <person name="Qi X."/>
            <person name="Gang D.R."/>
            <person name="Wen J."/>
            <person name="Li J."/>
        </authorList>
    </citation>
    <scope>NUCLEOTIDE SEQUENCE</scope>
    <source>
        <strain evidence="1">Dzin_1.0</strain>
    </source>
</reference>
<organism evidence="1 2">
    <name type="scientific">Dioscorea zingiberensis</name>
    <dbReference type="NCBI Taxonomy" id="325984"/>
    <lineage>
        <taxon>Eukaryota</taxon>
        <taxon>Viridiplantae</taxon>
        <taxon>Streptophyta</taxon>
        <taxon>Embryophyta</taxon>
        <taxon>Tracheophyta</taxon>
        <taxon>Spermatophyta</taxon>
        <taxon>Magnoliopsida</taxon>
        <taxon>Liliopsida</taxon>
        <taxon>Dioscoreales</taxon>
        <taxon>Dioscoreaceae</taxon>
        <taxon>Dioscorea</taxon>
    </lineage>
</organism>
<gene>
    <name evidence="1" type="ORF">J5N97_011505</name>
</gene>
<reference evidence="1" key="1">
    <citation type="submission" date="2021-03" db="EMBL/GenBank/DDBJ databases">
        <authorList>
            <person name="Li Z."/>
            <person name="Yang C."/>
        </authorList>
    </citation>
    <scope>NUCLEOTIDE SEQUENCE</scope>
    <source>
        <strain evidence="1">Dzin_1.0</strain>
        <tissue evidence="1">Leaf</tissue>
    </source>
</reference>
<protein>
    <submittedName>
        <fullName evidence="1">Uncharacterized protein</fullName>
    </submittedName>
</protein>
<sequence>MWKKKTLLKMEIEKQEQAKCKSNGEDVVIGSEYEPLLVQPEKSSLVLRQNIQDEYRLCVRNKTFIPYLSNLRSFFARGSSDGHVCGGGLSSAPQRREHANNTREPLYVSQGELTNDKDLDDDVALLDDLANVELDIGAMWREVIAWEEGHVDHIADVAVQEKEEANVPCHDVEYVDVDDDMAHPVGDRASGC</sequence>
<name>A0A9D5HNF0_9LILI</name>
<dbReference type="EMBL" id="JAGGNH010000002">
    <property type="protein sequence ID" value="KAJ0983250.1"/>
    <property type="molecule type" value="Genomic_DNA"/>
</dbReference>
<dbReference type="AlphaFoldDB" id="A0A9D5HNF0"/>
<keyword evidence="2" id="KW-1185">Reference proteome</keyword>
<accession>A0A9D5HNF0</accession>
<proteinExistence type="predicted"/>
<comment type="caution">
    <text evidence="1">The sequence shown here is derived from an EMBL/GenBank/DDBJ whole genome shotgun (WGS) entry which is preliminary data.</text>
</comment>
<evidence type="ECO:0000313" key="1">
    <source>
        <dbReference type="EMBL" id="KAJ0983250.1"/>
    </source>
</evidence>
<dbReference type="OrthoDB" id="434519at2759"/>
<evidence type="ECO:0000313" key="2">
    <source>
        <dbReference type="Proteomes" id="UP001085076"/>
    </source>
</evidence>